<evidence type="ECO:0000256" key="1">
    <source>
        <dbReference type="ARBA" id="ARBA00022741"/>
    </source>
</evidence>
<dbReference type="SUPFAM" id="SSF52540">
    <property type="entry name" value="P-loop containing nucleoside triphosphate hydrolases"/>
    <property type="match status" value="1"/>
</dbReference>
<sequence length="745" mass="82745">MTEPQHPDETTDQQALLEREIALEQRHVDRVHAQLEVATASAKQVQAEGQSKFVTDRGNWMREEDGTALFERDAFAFQAAKRLAVLDAEHEGLVFGRLDLREEEHRYIGRIGVRDDDYEPLVIDWRAPAAEPFYRATANNPMDVIRRRVLRCRNDKVIGIEDDLLDDSVHTDLPVIGEGALMAALSRARGHQMKDIVATIQAQQDEAIRAPYQGVTVIAGGPGTGKTVVALHRAAYLLYSNRKRLEKGGVLVVGPSTVFMNYIERVLPSLGEDSVTLKSIGSVASDVLRTAVDRVDGAEAATLKGSLRMLPLLKRLVASPMVEYDEALQVRVSVKGEVLTLKADKLRRMRSELLATHRNNKSREVAEQAVVNSLWSRFPADEHDIDRDQFEELVTSQASFQMAMNAWWPKLSAPRVLARCADAELLGRVAGDLLDERERRVLADSFATTVGGDEDDERSAGWSVADIALLDELVSIIGPSPRSEEREESLFIEGGEAVQELVTTADILRDEREESLDDEPHNTFAHVLVDEAQDITPMQWRMLRRRGPQASWTLVGDPAQSSWPVPAETEQVMKELIGSAPHRTFRLTKNYRSPAEVFDLAAKVITPVFPEADLPEAVRSTGNQPVLAVTDRDGLMDALGEQVATLAEQVDGTIGIIVPPNLMRQVRRNASQQQQIVANLERCVVVTPLESKGLEYDGVLVVSPDDIVEQTPGRERVLYVALTRPTQRLTILDVDGKPGAWRRAL</sequence>
<evidence type="ECO:0000313" key="8">
    <source>
        <dbReference type="Proteomes" id="UP000188342"/>
    </source>
</evidence>
<dbReference type="PROSITE" id="PS51198">
    <property type="entry name" value="UVRD_HELICASE_ATP_BIND"/>
    <property type="match status" value="1"/>
</dbReference>
<feature type="binding site" evidence="5">
    <location>
        <begin position="220"/>
        <end position="227"/>
    </location>
    <ligand>
        <name>ATP</name>
        <dbReference type="ChEBI" id="CHEBI:30616"/>
    </ligand>
</feature>
<dbReference type="PANTHER" id="PTHR11070">
    <property type="entry name" value="UVRD / RECB / PCRA DNA HELICASE FAMILY MEMBER"/>
    <property type="match status" value="1"/>
</dbReference>
<dbReference type="InterPro" id="IPR014016">
    <property type="entry name" value="UvrD-like_ATP-bd"/>
</dbReference>
<dbReference type="Gene3D" id="3.40.50.300">
    <property type="entry name" value="P-loop containing nucleotide triphosphate hydrolases"/>
    <property type="match status" value="3"/>
</dbReference>
<organism evidence="7 8">
    <name type="scientific">Luteococcus japonicus LSP_Lj1</name>
    <dbReference type="NCBI Taxonomy" id="1255658"/>
    <lineage>
        <taxon>Bacteria</taxon>
        <taxon>Bacillati</taxon>
        <taxon>Actinomycetota</taxon>
        <taxon>Actinomycetes</taxon>
        <taxon>Propionibacteriales</taxon>
        <taxon>Propionibacteriaceae</taxon>
        <taxon>Luteococcus</taxon>
    </lineage>
</organism>
<evidence type="ECO:0000256" key="5">
    <source>
        <dbReference type="PROSITE-ProRule" id="PRU00560"/>
    </source>
</evidence>
<evidence type="ECO:0000256" key="2">
    <source>
        <dbReference type="ARBA" id="ARBA00022801"/>
    </source>
</evidence>
<dbReference type="InterPro" id="IPR027417">
    <property type="entry name" value="P-loop_NTPase"/>
</dbReference>
<dbReference type="GO" id="GO:0003677">
    <property type="term" value="F:DNA binding"/>
    <property type="evidence" value="ECO:0007669"/>
    <property type="project" value="InterPro"/>
</dbReference>
<reference evidence="7 8" key="1">
    <citation type="submission" date="2017-02" db="EMBL/GenBank/DDBJ databases">
        <authorList>
            <person name="Peterson S.W."/>
        </authorList>
    </citation>
    <scope>NUCLEOTIDE SEQUENCE [LARGE SCALE GENOMIC DNA]</scope>
    <source>
        <strain evidence="7 8">LSP_Lj1</strain>
    </source>
</reference>
<keyword evidence="8" id="KW-1185">Reference proteome</keyword>
<keyword evidence="3 5" id="KW-0347">Helicase</keyword>
<proteinExistence type="predicted"/>
<evidence type="ECO:0000256" key="3">
    <source>
        <dbReference type="ARBA" id="ARBA00022806"/>
    </source>
</evidence>
<dbReference type="EMBL" id="FUKQ01000063">
    <property type="protein sequence ID" value="SJN45455.1"/>
    <property type="molecule type" value="Genomic_DNA"/>
</dbReference>
<protein>
    <submittedName>
        <fullName evidence="7">Putative helicase protein</fullName>
    </submittedName>
</protein>
<keyword evidence="1 5" id="KW-0547">Nucleotide-binding</keyword>
<dbReference type="GO" id="GO:0005524">
    <property type="term" value="F:ATP binding"/>
    <property type="evidence" value="ECO:0007669"/>
    <property type="project" value="UniProtKB-UniRule"/>
</dbReference>
<dbReference type="GO" id="GO:0000725">
    <property type="term" value="P:recombinational repair"/>
    <property type="evidence" value="ECO:0007669"/>
    <property type="project" value="TreeGrafter"/>
</dbReference>
<dbReference type="GO" id="GO:0016787">
    <property type="term" value="F:hydrolase activity"/>
    <property type="evidence" value="ECO:0007669"/>
    <property type="project" value="UniProtKB-UniRule"/>
</dbReference>
<dbReference type="GO" id="GO:0005829">
    <property type="term" value="C:cytosol"/>
    <property type="evidence" value="ECO:0007669"/>
    <property type="project" value="TreeGrafter"/>
</dbReference>
<accession>A0A1R4KMM5</accession>
<dbReference type="STRING" id="1255658.FM114_15990"/>
<dbReference type="AlphaFoldDB" id="A0A1R4KMM5"/>
<dbReference type="GO" id="GO:0043138">
    <property type="term" value="F:3'-5' DNA helicase activity"/>
    <property type="evidence" value="ECO:0007669"/>
    <property type="project" value="TreeGrafter"/>
</dbReference>
<dbReference type="Proteomes" id="UP000188342">
    <property type="component" value="Unassembled WGS sequence"/>
</dbReference>
<keyword evidence="2 5" id="KW-0378">Hydrolase</keyword>
<evidence type="ECO:0000259" key="6">
    <source>
        <dbReference type="PROSITE" id="PS51198"/>
    </source>
</evidence>
<evidence type="ECO:0000313" key="7">
    <source>
        <dbReference type="EMBL" id="SJN45455.1"/>
    </source>
</evidence>
<keyword evidence="4 5" id="KW-0067">ATP-binding</keyword>
<evidence type="ECO:0000256" key="4">
    <source>
        <dbReference type="ARBA" id="ARBA00022840"/>
    </source>
</evidence>
<dbReference type="InterPro" id="IPR000212">
    <property type="entry name" value="DNA_helicase_UvrD/REP"/>
</dbReference>
<name>A0A1R4KMM5_9ACTN</name>
<dbReference type="PANTHER" id="PTHR11070:SF45">
    <property type="entry name" value="DNA 3'-5' HELICASE"/>
    <property type="match status" value="1"/>
</dbReference>
<gene>
    <name evidence="7" type="ORF">FM114_15990</name>
</gene>
<feature type="domain" description="UvrD-like helicase ATP-binding" evidence="6">
    <location>
        <begin position="199"/>
        <end position="594"/>
    </location>
</feature>
<dbReference type="Pfam" id="PF00580">
    <property type="entry name" value="UvrD-helicase"/>
    <property type="match status" value="1"/>
</dbReference>